<protein>
    <submittedName>
        <fullName evidence="1">Putative deaminase</fullName>
    </submittedName>
</protein>
<reference evidence="1" key="1">
    <citation type="submission" date="2020-04" db="EMBL/GenBank/DDBJ databases">
        <title>Draft genome resource of the tomato pathogen Pseudocercospora fuligena.</title>
        <authorList>
            <person name="Zaccaron A."/>
        </authorList>
    </citation>
    <scope>NUCLEOTIDE SEQUENCE</scope>
    <source>
        <strain evidence="1">PF001</strain>
    </source>
</reference>
<dbReference type="InterPro" id="IPR006330">
    <property type="entry name" value="Ado/ade_deaminase"/>
</dbReference>
<dbReference type="GO" id="GO:0043103">
    <property type="term" value="P:hypoxanthine salvage"/>
    <property type="evidence" value="ECO:0007669"/>
    <property type="project" value="TreeGrafter"/>
</dbReference>
<dbReference type="PANTHER" id="PTHR43114:SF7">
    <property type="entry name" value="ADENOSINE DEAMINASE DOMAIN-CONTAINING PROTEIN"/>
    <property type="match status" value="1"/>
</dbReference>
<dbReference type="OrthoDB" id="272271at2759"/>
<evidence type="ECO:0000313" key="2">
    <source>
        <dbReference type="Proteomes" id="UP000660729"/>
    </source>
</evidence>
<dbReference type="PANTHER" id="PTHR43114">
    <property type="entry name" value="ADENINE DEAMINASE"/>
    <property type="match status" value="1"/>
</dbReference>
<dbReference type="EMBL" id="JABCIY010000342">
    <property type="protein sequence ID" value="KAF7185141.1"/>
    <property type="molecule type" value="Genomic_DNA"/>
</dbReference>
<dbReference type="SUPFAM" id="SSF51556">
    <property type="entry name" value="Metallo-dependent hydrolases"/>
    <property type="match status" value="1"/>
</dbReference>
<sequence>MANVENALPIEGRRDLREHLKTTKDDFLLKLPKVELHVHIEGCLDPGLKWKISQRNKTPLIHPRTGLVFTSLEQLQDSHDALKPNDQGAMTNTEETLSFFEIYYDGFKVLQTKLDYYDLAMHYFQAASS</sequence>
<name>A0A8H6R5T5_9PEZI</name>
<evidence type="ECO:0000313" key="1">
    <source>
        <dbReference type="EMBL" id="KAF7185141.1"/>
    </source>
</evidence>
<keyword evidence="2" id="KW-1185">Reference proteome</keyword>
<dbReference type="AlphaFoldDB" id="A0A8H6R5T5"/>
<comment type="caution">
    <text evidence="1">The sequence shown here is derived from an EMBL/GenBank/DDBJ whole genome shotgun (WGS) entry which is preliminary data.</text>
</comment>
<organism evidence="1 2">
    <name type="scientific">Pseudocercospora fuligena</name>
    <dbReference type="NCBI Taxonomy" id="685502"/>
    <lineage>
        <taxon>Eukaryota</taxon>
        <taxon>Fungi</taxon>
        <taxon>Dikarya</taxon>
        <taxon>Ascomycota</taxon>
        <taxon>Pezizomycotina</taxon>
        <taxon>Dothideomycetes</taxon>
        <taxon>Dothideomycetidae</taxon>
        <taxon>Mycosphaerellales</taxon>
        <taxon>Mycosphaerellaceae</taxon>
        <taxon>Pseudocercospora</taxon>
    </lineage>
</organism>
<dbReference type="GO" id="GO:0005829">
    <property type="term" value="C:cytosol"/>
    <property type="evidence" value="ECO:0007669"/>
    <property type="project" value="TreeGrafter"/>
</dbReference>
<dbReference type="Gene3D" id="3.20.20.140">
    <property type="entry name" value="Metal-dependent hydrolases"/>
    <property type="match status" value="1"/>
</dbReference>
<dbReference type="GO" id="GO:0000034">
    <property type="term" value="F:adenine deaminase activity"/>
    <property type="evidence" value="ECO:0007669"/>
    <property type="project" value="TreeGrafter"/>
</dbReference>
<dbReference type="InterPro" id="IPR032466">
    <property type="entry name" value="Metal_Hydrolase"/>
</dbReference>
<dbReference type="Proteomes" id="UP000660729">
    <property type="component" value="Unassembled WGS sequence"/>
</dbReference>
<proteinExistence type="predicted"/>
<accession>A0A8H6R5T5</accession>
<gene>
    <name evidence="1" type="ORF">HII31_13416</name>
</gene>
<dbReference type="GO" id="GO:0006146">
    <property type="term" value="P:adenine catabolic process"/>
    <property type="evidence" value="ECO:0007669"/>
    <property type="project" value="TreeGrafter"/>
</dbReference>